<comment type="caution">
    <text evidence="9">The sequence shown here is derived from an EMBL/GenBank/DDBJ whole genome shotgun (WGS) entry which is preliminary data.</text>
</comment>
<dbReference type="Pfam" id="PF01067">
    <property type="entry name" value="Calpain_III"/>
    <property type="match status" value="1"/>
</dbReference>
<dbReference type="SMART" id="SM00720">
    <property type="entry name" value="calpain_III"/>
    <property type="match status" value="1"/>
</dbReference>
<reference evidence="9" key="1">
    <citation type="journal article" date="2023" name="Front. Mar. Sci.">
        <title>A new Merluccius polli reference genome to investigate the effects of global change in West African waters.</title>
        <authorList>
            <person name="Mateo J.L."/>
            <person name="Blanco-Fernandez C."/>
            <person name="Garcia-Vazquez E."/>
            <person name="Machado-Schiaffino G."/>
        </authorList>
    </citation>
    <scope>NUCLEOTIDE SEQUENCE</scope>
    <source>
        <strain evidence="9">C29</strain>
        <tissue evidence="9">Fin</tissue>
    </source>
</reference>
<dbReference type="CDD" id="cd00214">
    <property type="entry name" value="Calpain_III"/>
    <property type="match status" value="1"/>
</dbReference>
<dbReference type="GO" id="GO:0004198">
    <property type="term" value="F:calcium-dependent cysteine-type endopeptidase activity"/>
    <property type="evidence" value="ECO:0007669"/>
    <property type="project" value="InterPro"/>
</dbReference>
<keyword evidence="10" id="KW-1185">Reference proteome</keyword>
<evidence type="ECO:0000256" key="7">
    <source>
        <dbReference type="ARBA" id="ARBA00022837"/>
    </source>
</evidence>
<dbReference type="GO" id="GO:0005737">
    <property type="term" value="C:cytoplasm"/>
    <property type="evidence" value="ECO:0007669"/>
    <property type="project" value="TreeGrafter"/>
</dbReference>
<gene>
    <name evidence="9" type="primary">CAPN2_2</name>
    <name evidence="9" type="ORF">N1851_008774</name>
</gene>
<sequence length="181" mass="20389">MSFQDFVGHFSRLEICNLTPDTLSSDQVGRWGHAQFQGTWRVGSTAGGCRNHPATFCSNPQFVVELLEEDEEGEEGCTVLLGLLQRDGRRDRRFGRELNTIGFAIYKFRGRKDVRLGVDILLRQAAVARSNTFTNLREVCDRFTLPPGRYAVIPSTFEPHRAGKFILRVFTEKEASTSTSA</sequence>
<keyword evidence="2" id="KW-0645">Protease</keyword>
<keyword evidence="4" id="KW-0677">Repeat</keyword>
<evidence type="ECO:0000256" key="2">
    <source>
        <dbReference type="ARBA" id="ARBA00022670"/>
    </source>
</evidence>
<evidence type="ECO:0000256" key="5">
    <source>
        <dbReference type="ARBA" id="ARBA00022801"/>
    </source>
</evidence>
<keyword evidence="3" id="KW-0479">Metal-binding</keyword>
<evidence type="ECO:0000256" key="4">
    <source>
        <dbReference type="ARBA" id="ARBA00022737"/>
    </source>
</evidence>
<evidence type="ECO:0000313" key="10">
    <source>
        <dbReference type="Proteomes" id="UP001174136"/>
    </source>
</evidence>
<evidence type="ECO:0000259" key="8">
    <source>
        <dbReference type="SMART" id="SM00720"/>
    </source>
</evidence>
<protein>
    <submittedName>
        <fullName evidence="9">Calpain-2 catalytic subunit</fullName>
    </submittedName>
</protein>
<dbReference type="Proteomes" id="UP001174136">
    <property type="component" value="Unassembled WGS sequence"/>
</dbReference>
<dbReference type="Gene3D" id="2.60.120.380">
    <property type="match status" value="1"/>
</dbReference>
<dbReference type="InterPro" id="IPR022683">
    <property type="entry name" value="Calpain_III"/>
</dbReference>
<evidence type="ECO:0000256" key="3">
    <source>
        <dbReference type="ARBA" id="ARBA00022723"/>
    </source>
</evidence>
<evidence type="ECO:0000313" key="9">
    <source>
        <dbReference type="EMBL" id="KAK0150301.1"/>
    </source>
</evidence>
<dbReference type="InterPro" id="IPR022682">
    <property type="entry name" value="Calpain_domain_III"/>
</dbReference>
<organism evidence="9 10">
    <name type="scientific">Merluccius polli</name>
    <name type="common">Benguela hake</name>
    <name type="synonym">Merluccius cadenati</name>
    <dbReference type="NCBI Taxonomy" id="89951"/>
    <lineage>
        <taxon>Eukaryota</taxon>
        <taxon>Metazoa</taxon>
        <taxon>Chordata</taxon>
        <taxon>Craniata</taxon>
        <taxon>Vertebrata</taxon>
        <taxon>Euteleostomi</taxon>
        <taxon>Actinopterygii</taxon>
        <taxon>Neopterygii</taxon>
        <taxon>Teleostei</taxon>
        <taxon>Neoteleostei</taxon>
        <taxon>Acanthomorphata</taxon>
        <taxon>Zeiogadaria</taxon>
        <taxon>Gadariae</taxon>
        <taxon>Gadiformes</taxon>
        <taxon>Gadoidei</taxon>
        <taxon>Merlucciidae</taxon>
        <taxon>Merluccius</taxon>
    </lineage>
</organism>
<dbReference type="GO" id="GO:0006508">
    <property type="term" value="P:proteolysis"/>
    <property type="evidence" value="ECO:0007669"/>
    <property type="project" value="UniProtKB-KW"/>
</dbReference>
<evidence type="ECO:0000256" key="6">
    <source>
        <dbReference type="ARBA" id="ARBA00022807"/>
    </source>
</evidence>
<dbReference type="InterPro" id="IPR033883">
    <property type="entry name" value="C2_III"/>
</dbReference>
<dbReference type="PRINTS" id="PR00704">
    <property type="entry name" value="CALPAIN"/>
</dbReference>
<keyword evidence="5" id="KW-0378">Hydrolase</keyword>
<dbReference type="PANTHER" id="PTHR10183">
    <property type="entry name" value="CALPAIN"/>
    <property type="match status" value="1"/>
</dbReference>
<accession>A0AA47P4G2</accession>
<keyword evidence="6" id="KW-0788">Thiol protease</keyword>
<dbReference type="EMBL" id="JAOPHQ010001518">
    <property type="protein sequence ID" value="KAK0150301.1"/>
    <property type="molecule type" value="Genomic_DNA"/>
</dbReference>
<dbReference type="PANTHER" id="PTHR10183:SF409">
    <property type="entry name" value="CALPAIN-8"/>
    <property type="match status" value="1"/>
</dbReference>
<evidence type="ECO:0000256" key="1">
    <source>
        <dbReference type="ARBA" id="ARBA00007623"/>
    </source>
</evidence>
<comment type="similarity">
    <text evidence="1">Belongs to the peptidase C2 family.</text>
</comment>
<dbReference type="AlphaFoldDB" id="A0AA47P4G2"/>
<dbReference type="InterPro" id="IPR036213">
    <property type="entry name" value="Calpain_III_sf"/>
</dbReference>
<name>A0AA47P4G2_MERPO</name>
<keyword evidence="7" id="KW-0106">Calcium</keyword>
<feature type="domain" description="Peptidase C2 calpain" evidence="8">
    <location>
        <begin position="30"/>
        <end position="178"/>
    </location>
</feature>
<proteinExistence type="inferred from homology"/>
<dbReference type="GO" id="GO:0046872">
    <property type="term" value="F:metal ion binding"/>
    <property type="evidence" value="ECO:0007669"/>
    <property type="project" value="UniProtKB-KW"/>
</dbReference>
<dbReference type="FunFam" id="2.60.120.380:FF:000001">
    <property type="entry name" value="Calpain-1 catalytic subunit"/>
    <property type="match status" value="1"/>
</dbReference>
<dbReference type="InterPro" id="IPR022684">
    <property type="entry name" value="Calpain_cysteine_protease"/>
</dbReference>
<dbReference type="SUPFAM" id="SSF49758">
    <property type="entry name" value="Calpain large subunit, middle domain (domain III)"/>
    <property type="match status" value="1"/>
</dbReference>